<dbReference type="PANTHER" id="PTHR33446">
    <property type="entry name" value="PROTEIN TONB-RELATED"/>
    <property type="match status" value="1"/>
</dbReference>
<proteinExistence type="inferred from homology"/>
<dbReference type="RefSeq" id="WP_067658935.1">
    <property type="nucleotide sequence ID" value="NZ_FQXG01000002.1"/>
</dbReference>
<keyword evidence="6" id="KW-0812">Transmembrane</keyword>
<dbReference type="PROSITE" id="PS52015">
    <property type="entry name" value="TONB_CTD"/>
    <property type="match status" value="1"/>
</dbReference>
<evidence type="ECO:0000256" key="2">
    <source>
        <dbReference type="ARBA" id="ARBA00006555"/>
    </source>
</evidence>
<dbReference type="FunFam" id="3.30.1150.10:FF:000006">
    <property type="entry name" value="Protein TonB"/>
    <property type="match status" value="1"/>
</dbReference>
<dbReference type="GO" id="GO:0015891">
    <property type="term" value="P:siderophore transport"/>
    <property type="evidence" value="ECO:0007669"/>
    <property type="project" value="InterPro"/>
</dbReference>
<evidence type="ECO:0000256" key="11">
    <source>
        <dbReference type="SAM" id="MobiDB-lite"/>
    </source>
</evidence>
<accession>A0A1M5RN33</accession>
<comment type="similarity">
    <text evidence="2 10">Belongs to the TonB family.</text>
</comment>
<dbReference type="PANTHER" id="PTHR33446:SF14">
    <property type="entry name" value="PROTEIN TONB"/>
    <property type="match status" value="1"/>
</dbReference>
<dbReference type="InterPro" id="IPR051045">
    <property type="entry name" value="TonB-dependent_transducer"/>
</dbReference>
<evidence type="ECO:0000256" key="9">
    <source>
        <dbReference type="ARBA" id="ARBA00023136"/>
    </source>
</evidence>
<evidence type="ECO:0000256" key="4">
    <source>
        <dbReference type="ARBA" id="ARBA00022475"/>
    </source>
</evidence>
<keyword evidence="7 10" id="KW-0653">Protein transport</keyword>
<dbReference type="Gene3D" id="3.30.1150.10">
    <property type="match status" value="1"/>
</dbReference>
<dbReference type="NCBIfam" id="TIGR01352">
    <property type="entry name" value="tonB_Cterm"/>
    <property type="match status" value="1"/>
</dbReference>
<evidence type="ECO:0000256" key="8">
    <source>
        <dbReference type="ARBA" id="ARBA00022989"/>
    </source>
</evidence>
<keyword evidence="8" id="KW-1133">Transmembrane helix</keyword>
<organism evidence="13 14">
    <name type="scientific">Ferrimonas marina</name>
    <dbReference type="NCBI Taxonomy" id="299255"/>
    <lineage>
        <taxon>Bacteria</taxon>
        <taxon>Pseudomonadati</taxon>
        <taxon>Pseudomonadota</taxon>
        <taxon>Gammaproteobacteria</taxon>
        <taxon>Alteromonadales</taxon>
        <taxon>Ferrimonadaceae</taxon>
        <taxon>Ferrimonas</taxon>
    </lineage>
</organism>
<comment type="function">
    <text evidence="10">Interacts with outer membrane receptor proteins that carry out high-affinity binding and energy dependent uptake into the periplasmic space of specific substrates. It could act to transduce energy from the cytoplasmic membrane to specific energy-requiring processes in the outer membrane, resulting in the release into the periplasm of ligands bound by these outer membrane proteins.</text>
</comment>
<keyword evidence="14" id="KW-1185">Reference proteome</keyword>
<feature type="domain" description="TonB C-terminal" evidence="12">
    <location>
        <begin position="111"/>
        <end position="206"/>
    </location>
</feature>
<feature type="region of interest" description="Disordered" evidence="11">
    <location>
        <begin position="50"/>
        <end position="91"/>
    </location>
</feature>
<dbReference type="Proteomes" id="UP000184268">
    <property type="component" value="Unassembled WGS sequence"/>
</dbReference>
<dbReference type="STRING" id="299255.SAMN02745129_1685"/>
<evidence type="ECO:0000256" key="5">
    <source>
        <dbReference type="ARBA" id="ARBA00022519"/>
    </source>
</evidence>
<sequence>MLRALLALLVGAAVTFALFSFMAFLISGGAKRADTGFKTPPIEIVMERQDAQAQNRDRPKPKPPKPPQQPPKPVEMQPDTNDMSDSVSVNVPSVDLGGLSGGLGDPSNAMARDGDATPIVRIEPRYPIKAARDGKEGYVILSFTINELGAVEDVKVIEAEPRRLFDQEARRALRKWKYKPKIVDGKPVKQPGQTVRLDFTLDKANG</sequence>
<dbReference type="GO" id="GO:0030288">
    <property type="term" value="C:outer membrane-bounded periplasmic space"/>
    <property type="evidence" value="ECO:0007669"/>
    <property type="project" value="InterPro"/>
</dbReference>
<keyword evidence="5 10" id="KW-0997">Cell inner membrane</keyword>
<protein>
    <recommendedName>
        <fullName evidence="10">Protein TonB</fullName>
    </recommendedName>
</protein>
<keyword evidence="4 10" id="KW-1003">Cell membrane</keyword>
<reference evidence="13 14" key="1">
    <citation type="submission" date="2016-11" db="EMBL/GenBank/DDBJ databases">
        <authorList>
            <person name="Jaros S."/>
            <person name="Januszkiewicz K."/>
            <person name="Wedrychowicz H."/>
        </authorList>
    </citation>
    <scope>NUCLEOTIDE SEQUENCE [LARGE SCALE GENOMIC DNA]</scope>
    <source>
        <strain evidence="13 14">DSM 16917</strain>
    </source>
</reference>
<dbReference type="GO" id="GO:0015031">
    <property type="term" value="P:protein transport"/>
    <property type="evidence" value="ECO:0007669"/>
    <property type="project" value="UniProtKB-UniRule"/>
</dbReference>
<dbReference type="Pfam" id="PF03544">
    <property type="entry name" value="TonB_C"/>
    <property type="match status" value="1"/>
</dbReference>
<dbReference type="OrthoDB" id="1628901at2"/>
<evidence type="ECO:0000256" key="6">
    <source>
        <dbReference type="ARBA" id="ARBA00022692"/>
    </source>
</evidence>
<dbReference type="InterPro" id="IPR003538">
    <property type="entry name" value="TonB"/>
</dbReference>
<dbReference type="AlphaFoldDB" id="A0A1M5RN33"/>
<dbReference type="EMBL" id="FQXG01000002">
    <property type="protein sequence ID" value="SHH27704.1"/>
    <property type="molecule type" value="Genomic_DNA"/>
</dbReference>
<dbReference type="InterPro" id="IPR006260">
    <property type="entry name" value="TonB/TolA_C"/>
</dbReference>
<feature type="compositionally biased region" description="Low complexity" evidence="11">
    <location>
        <begin position="79"/>
        <end position="91"/>
    </location>
</feature>
<feature type="compositionally biased region" description="Basic and acidic residues" evidence="11">
    <location>
        <begin position="50"/>
        <end position="60"/>
    </location>
</feature>
<evidence type="ECO:0000256" key="1">
    <source>
        <dbReference type="ARBA" id="ARBA00004383"/>
    </source>
</evidence>
<dbReference type="GO" id="GO:0005886">
    <property type="term" value="C:plasma membrane"/>
    <property type="evidence" value="ECO:0007669"/>
    <property type="project" value="UniProtKB-SubCell"/>
</dbReference>
<dbReference type="SUPFAM" id="SSF74653">
    <property type="entry name" value="TolA/TonB C-terminal domain"/>
    <property type="match status" value="1"/>
</dbReference>
<evidence type="ECO:0000313" key="13">
    <source>
        <dbReference type="EMBL" id="SHH27704.1"/>
    </source>
</evidence>
<dbReference type="GO" id="GO:0031992">
    <property type="term" value="F:energy transducer activity"/>
    <property type="evidence" value="ECO:0007669"/>
    <property type="project" value="InterPro"/>
</dbReference>
<dbReference type="PRINTS" id="PR01374">
    <property type="entry name" value="TONBPROTEIN"/>
</dbReference>
<dbReference type="InterPro" id="IPR037682">
    <property type="entry name" value="TonB_C"/>
</dbReference>
<evidence type="ECO:0000313" key="14">
    <source>
        <dbReference type="Proteomes" id="UP000184268"/>
    </source>
</evidence>
<keyword evidence="9" id="KW-0472">Membrane</keyword>
<gene>
    <name evidence="13" type="ORF">SAMN02745129_1685</name>
</gene>
<comment type="subcellular location">
    <subcellularLocation>
        <location evidence="1 10">Cell inner membrane</location>
        <topology evidence="1 10">Single-pass membrane protein</topology>
        <orientation evidence="1 10">Periplasmic side</orientation>
    </subcellularLocation>
</comment>
<name>A0A1M5RN33_9GAMM</name>
<evidence type="ECO:0000259" key="12">
    <source>
        <dbReference type="PROSITE" id="PS52015"/>
    </source>
</evidence>
<keyword evidence="3 10" id="KW-0813">Transport</keyword>
<keyword evidence="10" id="KW-0735">Signal-anchor</keyword>
<dbReference type="GO" id="GO:0055085">
    <property type="term" value="P:transmembrane transport"/>
    <property type="evidence" value="ECO:0007669"/>
    <property type="project" value="InterPro"/>
</dbReference>
<evidence type="ECO:0000256" key="7">
    <source>
        <dbReference type="ARBA" id="ARBA00022927"/>
    </source>
</evidence>
<evidence type="ECO:0000256" key="10">
    <source>
        <dbReference type="RuleBase" id="RU362123"/>
    </source>
</evidence>
<feature type="compositionally biased region" description="Pro residues" evidence="11">
    <location>
        <begin position="64"/>
        <end position="73"/>
    </location>
</feature>
<evidence type="ECO:0000256" key="3">
    <source>
        <dbReference type="ARBA" id="ARBA00022448"/>
    </source>
</evidence>